<accession>A0A6P2C012</accession>
<protein>
    <submittedName>
        <fullName evidence="6">TetR family transcriptional regulator</fullName>
    </submittedName>
</protein>
<dbReference type="InterPro" id="IPR041347">
    <property type="entry name" value="MftR_C"/>
</dbReference>
<dbReference type="PANTHER" id="PTHR30055:SF234">
    <property type="entry name" value="HTH-TYPE TRANSCRIPTIONAL REGULATOR BETI"/>
    <property type="match status" value="1"/>
</dbReference>
<dbReference type="AlphaFoldDB" id="A0A6P2C012"/>
<evidence type="ECO:0000259" key="5">
    <source>
        <dbReference type="PROSITE" id="PS50977"/>
    </source>
</evidence>
<dbReference type="Gene3D" id="1.10.10.60">
    <property type="entry name" value="Homeodomain-like"/>
    <property type="match status" value="1"/>
</dbReference>
<proteinExistence type="predicted"/>
<comment type="caution">
    <text evidence="6">The sequence shown here is derived from an EMBL/GenBank/DDBJ whole genome shotgun (WGS) entry which is preliminary data.</text>
</comment>
<reference evidence="6 7" key="1">
    <citation type="submission" date="2018-11" db="EMBL/GenBank/DDBJ databases">
        <title>Trebonia kvetii gen.nov., sp.nov., a novel acidophilic actinobacterium, and proposal of the new actinobacterial family Treboniaceae fam. nov.</title>
        <authorList>
            <person name="Rapoport D."/>
            <person name="Sagova-Mareckova M."/>
            <person name="Sedlacek I."/>
            <person name="Provaznik J."/>
            <person name="Kralova S."/>
            <person name="Pavlinic D."/>
            <person name="Benes V."/>
            <person name="Kopecky J."/>
        </authorList>
    </citation>
    <scope>NUCLEOTIDE SEQUENCE [LARGE SCALE GENOMIC DNA]</scope>
    <source>
        <strain evidence="6 7">15Tr583</strain>
    </source>
</reference>
<keyword evidence="3" id="KW-0804">Transcription</keyword>
<dbReference type="InterPro" id="IPR001647">
    <property type="entry name" value="HTH_TetR"/>
</dbReference>
<evidence type="ECO:0000256" key="4">
    <source>
        <dbReference type="PROSITE-ProRule" id="PRU00335"/>
    </source>
</evidence>
<evidence type="ECO:0000256" key="1">
    <source>
        <dbReference type="ARBA" id="ARBA00023015"/>
    </source>
</evidence>
<dbReference type="InterPro" id="IPR050109">
    <property type="entry name" value="HTH-type_TetR-like_transc_reg"/>
</dbReference>
<dbReference type="InterPro" id="IPR009057">
    <property type="entry name" value="Homeodomain-like_sf"/>
</dbReference>
<keyword evidence="2 4" id="KW-0238">DNA-binding</keyword>
<dbReference type="PRINTS" id="PR00455">
    <property type="entry name" value="HTHTETR"/>
</dbReference>
<dbReference type="PROSITE" id="PS50977">
    <property type="entry name" value="HTH_TETR_2"/>
    <property type="match status" value="1"/>
</dbReference>
<organism evidence="6 7">
    <name type="scientific">Trebonia kvetii</name>
    <dbReference type="NCBI Taxonomy" id="2480626"/>
    <lineage>
        <taxon>Bacteria</taxon>
        <taxon>Bacillati</taxon>
        <taxon>Actinomycetota</taxon>
        <taxon>Actinomycetes</taxon>
        <taxon>Streptosporangiales</taxon>
        <taxon>Treboniaceae</taxon>
        <taxon>Trebonia</taxon>
    </lineage>
</organism>
<dbReference type="Gene3D" id="1.10.357.10">
    <property type="entry name" value="Tetracycline Repressor, domain 2"/>
    <property type="match status" value="1"/>
</dbReference>
<dbReference type="Proteomes" id="UP000460272">
    <property type="component" value="Unassembled WGS sequence"/>
</dbReference>
<dbReference type="SUPFAM" id="SSF46689">
    <property type="entry name" value="Homeodomain-like"/>
    <property type="match status" value="1"/>
</dbReference>
<dbReference type="EMBL" id="RPFW01000003">
    <property type="protein sequence ID" value="TVZ04702.1"/>
    <property type="molecule type" value="Genomic_DNA"/>
</dbReference>
<dbReference type="Pfam" id="PF17754">
    <property type="entry name" value="TetR_C_14"/>
    <property type="match status" value="1"/>
</dbReference>
<keyword evidence="1" id="KW-0805">Transcription regulation</keyword>
<dbReference type="GO" id="GO:0003700">
    <property type="term" value="F:DNA-binding transcription factor activity"/>
    <property type="evidence" value="ECO:0007669"/>
    <property type="project" value="TreeGrafter"/>
</dbReference>
<evidence type="ECO:0000256" key="2">
    <source>
        <dbReference type="ARBA" id="ARBA00023125"/>
    </source>
</evidence>
<gene>
    <name evidence="6" type="ORF">EAS64_18420</name>
</gene>
<feature type="domain" description="HTH tetR-type" evidence="5">
    <location>
        <begin position="17"/>
        <end position="77"/>
    </location>
</feature>
<evidence type="ECO:0000313" key="6">
    <source>
        <dbReference type="EMBL" id="TVZ04702.1"/>
    </source>
</evidence>
<sequence length="198" mass="22032">MTRVTEPGPDWRQRKKTATRGRIRASALRLFREQGYDATTVEQIAAAAGVSHMTFFRYFPAKEDVALSDDYDPLIASAIGQTPDTWPVIRRIRTVLVEGLRLIHDTDRDTLFDQIKLIVATPALRDRLWADQIATQRLILQALGAGEDDPRRGFETRVTVAACLAAATTAILVWVETGGTAELPDLVEQAFDTLARAR</sequence>
<dbReference type="PANTHER" id="PTHR30055">
    <property type="entry name" value="HTH-TYPE TRANSCRIPTIONAL REGULATOR RUTR"/>
    <property type="match status" value="1"/>
</dbReference>
<evidence type="ECO:0000256" key="3">
    <source>
        <dbReference type="ARBA" id="ARBA00023163"/>
    </source>
</evidence>
<name>A0A6P2C012_9ACTN</name>
<dbReference type="OrthoDB" id="8688418at2"/>
<dbReference type="Pfam" id="PF00440">
    <property type="entry name" value="TetR_N"/>
    <property type="match status" value="1"/>
</dbReference>
<feature type="DNA-binding region" description="H-T-H motif" evidence="4">
    <location>
        <begin position="40"/>
        <end position="59"/>
    </location>
</feature>
<keyword evidence="7" id="KW-1185">Reference proteome</keyword>
<evidence type="ECO:0000313" key="7">
    <source>
        <dbReference type="Proteomes" id="UP000460272"/>
    </source>
</evidence>
<dbReference type="GO" id="GO:0000976">
    <property type="term" value="F:transcription cis-regulatory region binding"/>
    <property type="evidence" value="ECO:0007669"/>
    <property type="project" value="TreeGrafter"/>
</dbReference>